<dbReference type="EMBL" id="JANVFO010000024">
    <property type="protein sequence ID" value="KAJ3732451.1"/>
    <property type="molecule type" value="Genomic_DNA"/>
</dbReference>
<feature type="transmembrane region" description="Helical" evidence="7">
    <location>
        <begin position="352"/>
        <end position="374"/>
    </location>
</feature>
<feature type="region of interest" description="Disordered" evidence="6">
    <location>
        <begin position="45"/>
        <end position="75"/>
    </location>
</feature>
<reference evidence="9" key="1">
    <citation type="submission" date="2022-08" db="EMBL/GenBank/DDBJ databases">
        <authorList>
            <consortium name="DOE Joint Genome Institute"/>
            <person name="Min B."/>
            <person name="Sierra-Patev S."/>
            <person name="Naranjo-Ortiz M."/>
            <person name="Looney B."/>
            <person name="Konkel Z."/>
            <person name="Slot J.C."/>
            <person name="Sakamoto Y."/>
            <person name="Steenwyk J.L."/>
            <person name="Rokas A."/>
            <person name="Carro J."/>
            <person name="Camarero S."/>
            <person name="Ferreira P."/>
            <person name="Molpeceres G."/>
            <person name="Ruiz-duenas F.J."/>
            <person name="Serrano A."/>
            <person name="Henrissat B."/>
            <person name="Drula E."/>
            <person name="Hughes K.W."/>
            <person name="Mata J.L."/>
            <person name="Ishikawa N.K."/>
            <person name="Vargas-Isla R."/>
            <person name="Ushijima S."/>
            <person name="Smith C.A."/>
            <person name="Ahrendt S."/>
            <person name="Andreopoulos W."/>
            <person name="He G."/>
            <person name="LaButti K."/>
            <person name="Lipzen A."/>
            <person name="Ng V."/>
            <person name="Riley R."/>
            <person name="Sandor L."/>
            <person name="Barry K."/>
            <person name="Martinez A.T."/>
            <person name="Xiao Y."/>
            <person name="Gibbons J.G."/>
            <person name="Terashima K."/>
            <person name="Hibbett D.S."/>
            <person name="Grigoriev I.V."/>
        </authorList>
    </citation>
    <scope>NUCLEOTIDE SEQUENCE</scope>
    <source>
        <strain evidence="9">ET3784</strain>
    </source>
</reference>
<proteinExistence type="inferred from homology"/>
<dbReference type="Proteomes" id="UP001176059">
    <property type="component" value="Unassembled WGS sequence"/>
</dbReference>
<feature type="transmembrane region" description="Helical" evidence="7">
    <location>
        <begin position="627"/>
        <end position="644"/>
    </location>
</feature>
<feature type="transmembrane region" description="Helical" evidence="7">
    <location>
        <begin position="585"/>
        <end position="606"/>
    </location>
</feature>
<evidence type="ECO:0000256" key="4">
    <source>
        <dbReference type="ARBA" id="ARBA00022989"/>
    </source>
</evidence>
<comment type="subcellular location">
    <subcellularLocation>
        <location evidence="1">Membrane</location>
        <topology evidence="1">Multi-pass membrane protein</topology>
    </subcellularLocation>
</comment>
<gene>
    <name evidence="9" type="ORF">DFJ43DRAFT_1074045</name>
</gene>
<organism evidence="9 10">
    <name type="scientific">Lentinula guzmanii</name>
    <dbReference type="NCBI Taxonomy" id="2804957"/>
    <lineage>
        <taxon>Eukaryota</taxon>
        <taxon>Fungi</taxon>
        <taxon>Dikarya</taxon>
        <taxon>Basidiomycota</taxon>
        <taxon>Agaricomycotina</taxon>
        <taxon>Agaricomycetes</taxon>
        <taxon>Agaricomycetidae</taxon>
        <taxon>Agaricales</taxon>
        <taxon>Marasmiineae</taxon>
        <taxon>Omphalotaceae</taxon>
        <taxon>Lentinula</taxon>
    </lineage>
</organism>
<feature type="transmembrane region" description="Helical" evidence="7">
    <location>
        <begin position="395"/>
        <end position="416"/>
    </location>
</feature>
<feature type="transmembrane region" description="Helical" evidence="7">
    <location>
        <begin position="466"/>
        <end position="487"/>
    </location>
</feature>
<feature type="compositionally biased region" description="Basic residues" evidence="6">
    <location>
        <begin position="302"/>
        <end position="314"/>
    </location>
</feature>
<feature type="region of interest" description="Disordered" evidence="6">
    <location>
        <begin position="120"/>
        <end position="164"/>
    </location>
</feature>
<evidence type="ECO:0000259" key="8">
    <source>
        <dbReference type="Pfam" id="PF01490"/>
    </source>
</evidence>
<feature type="region of interest" description="Disordered" evidence="6">
    <location>
        <begin position="258"/>
        <end position="319"/>
    </location>
</feature>
<evidence type="ECO:0000256" key="1">
    <source>
        <dbReference type="ARBA" id="ARBA00004141"/>
    </source>
</evidence>
<comment type="similarity">
    <text evidence="2">Belongs to the amino acid/polyamine transporter 2 family.</text>
</comment>
<keyword evidence="10" id="KW-1185">Reference proteome</keyword>
<dbReference type="PANTHER" id="PTHR22950:SF666">
    <property type="entry name" value="VACUOLAR AMINO ACID TRANSPORTER 4"/>
    <property type="match status" value="1"/>
</dbReference>
<feature type="domain" description="Amino acid transporter transmembrane" evidence="8">
    <location>
        <begin position="321"/>
        <end position="704"/>
    </location>
</feature>
<accession>A0AA38N086</accession>
<keyword evidence="4 7" id="KW-1133">Transmembrane helix</keyword>
<comment type="caution">
    <text evidence="9">The sequence shown here is derived from an EMBL/GenBank/DDBJ whole genome shotgun (WGS) entry which is preliminary data.</text>
</comment>
<protein>
    <submittedName>
        <fullName evidence="9">Vacuolar amino acid transporter 4</fullName>
    </submittedName>
</protein>
<dbReference type="AlphaFoldDB" id="A0AA38N086"/>
<dbReference type="Pfam" id="PF01490">
    <property type="entry name" value="Aa_trans"/>
    <property type="match status" value="1"/>
</dbReference>
<evidence type="ECO:0000256" key="7">
    <source>
        <dbReference type="SAM" id="Phobius"/>
    </source>
</evidence>
<feature type="transmembrane region" description="Helical" evidence="7">
    <location>
        <begin position="436"/>
        <end position="454"/>
    </location>
</feature>
<feature type="transmembrane region" description="Helical" evidence="7">
    <location>
        <begin position="535"/>
        <end position="558"/>
    </location>
</feature>
<keyword evidence="5 7" id="KW-0472">Membrane</keyword>
<evidence type="ECO:0000256" key="6">
    <source>
        <dbReference type="SAM" id="MobiDB-lite"/>
    </source>
</evidence>
<sequence>MLDFDYHVVPSKPLGIPRRGSQSLSATPAGTPDLRALKAQVISGTPPVGLSIPPPNIPPRTSSPAPSGPFVEGTPASLSTARIQLAGPSRTESPLDLPVDLDDLPDEEKAKILRRHLVSREERERERIETQEATPSFTPEPTSQTRRSSGSGRIAREDSEPFPVPYAAPGADVTHDIYKWHLNAQRQARRVRSASFSAATRPAPDPAFEHIHEPGGFRRNYVLLRAGNEDGNEEPRVFVNNFIDFLFLFGHFAGEDLEEEDEDNKDEDDLEYAGPSTSVTPVPGFGDLSATESSPLLGNKPRMSRSRSRSRRRAASMSTGNATVGQAVLMLLKGFVGTGVLFLGKAFMNGGILFSSLLFIFIAVVSLHSFLLLVRAKLVVPGSFGDIGGALYGPWMRHLILSSIVLSQIGFVGAYMIFVSENLQAFVSSVTNCVQYVPYFILIQTLIFLPFSLLRDIVKLSTTALVADAFILVGLVYIFSSEVGLVIDRGARDVQMFNPKNFSLFVGTAVFSFEGIGLIVPIVDSMREPHKFPTVLTGVMAFLLILFGGAGALAYLTFGSDIQTVVLVNLNEVHPGSRMLQVVQFFYSLAILLSVPLQLFPAIRIMENGLFTRSGKANTRVKWMKNIFRFATVIVTACVSLVGANDLDKFVAFVGCFACVPLCYVYPAMLHYRACAHTRKKKLADIAMIMFGLVAAVFTTVQTIKLMIEPEVGGSPVGECDPPRV</sequence>
<evidence type="ECO:0000313" key="9">
    <source>
        <dbReference type="EMBL" id="KAJ3732451.1"/>
    </source>
</evidence>
<feature type="transmembrane region" description="Helical" evidence="7">
    <location>
        <begin position="502"/>
        <end position="523"/>
    </location>
</feature>
<feature type="compositionally biased region" description="Basic and acidic residues" evidence="6">
    <location>
        <begin position="120"/>
        <end position="130"/>
    </location>
</feature>
<dbReference type="GO" id="GO:0015179">
    <property type="term" value="F:L-amino acid transmembrane transporter activity"/>
    <property type="evidence" value="ECO:0007669"/>
    <property type="project" value="TreeGrafter"/>
</dbReference>
<reference evidence="9" key="2">
    <citation type="journal article" date="2023" name="Proc. Natl. Acad. Sci. U.S.A.">
        <title>A global phylogenomic analysis of the shiitake genus Lentinula.</title>
        <authorList>
            <person name="Sierra-Patev S."/>
            <person name="Min B."/>
            <person name="Naranjo-Ortiz M."/>
            <person name="Looney B."/>
            <person name="Konkel Z."/>
            <person name="Slot J.C."/>
            <person name="Sakamoto Y."/>
            <person name="Steenwyk J.L."/>
            <person name="Rokas A."/>
            <person name="Carro J."/>
            <person name="Camarero S."/>
            <person name="Ferreira P."/>
            <person name="Molpeceres G."/>
            <person name="Ruiz-Duenas F.J."/>
            <person name="Serrano A."/>
            <person name="Henrissat B."/>
            <person name="Drula E."/>
            <person name="Hughes K.W."/>
            <person name="Mata J.L."/>
            <person name="Ishikawa N.K."/>
            <person name="Vargas-Isla R."/>
            <person name="Ushijima S."/>
            <person name="Smith C.A."/>
            <person name="Donoghue J."/>
            <person name="Ahrendt S."/>
            <person name="Andreopoulos W."/>
            <person name="He G."/>
            <person name="LaButti K."/>
            <person name="Lipzen A."/>
            <person name="Ng V."/>
            <person name="Riley R."/>
            <person name="Sandor L."/>
            <person name="Barry K."/>
            <person name="Martinez A.T."/>
            <person name="Xiao Y."/>
            <person name="Gibbons J.G."/>
            <person name="Terashima K."/>
            <person name="Grigoriev I.V."/>
            <person name="Hibbett D."/>
        </authorList>
    </citation>
    <scope>NUCLEOTIDE SEQUENCE</scope>
    <source>
        <strain evidence="9">ET3784</strain>
    </source>
</reference>
<dbReference type="GO" id="GO:0005774">
    <property type="term" value="C:vacuolar membrane"/>
    <property type="evidence" value="ECO:0007669"/>
    <property type="project" value="TreeGrafter"/>
</dbReference>
<feature type="transmembrane region" description="Helical" evidence="7">
    <location>
        <begin position="683"/>
        <end position="704"/>
    </location>
</feature>
<evidence type="ECO:0000256" key="3">
    <source>
        <dbReference type="ARBA" id="ARBA00022692"/>
    </source>
</evidence>
<feature type="transmembrane region" description="Helical" evidence="7">
    <location>
        <begin position="650"/>
        <end position="671"/>
    </location>
</feature>
<dbReference type="PANTHER" id="PTHR22950">
    <property type="entry name" value="AMINO ACID TRANSPORTER"/>
    <property type="match status" value="1"/>
</dbReference>
<keyword evidence="3 7" id="KW-0812">Transmembrane</keyword>
<evidence type="ECO:0000313" key="10">
    <source>
        <dbReference type="Proteomes" id="UP001176059"/>
    </source>
</evidence>
<evidence type="ECO:0000256" key="2">
    <source>
        <dbReference type="ARBA" id="ARBA00008066"/>
    </source>
</evidence>
<feature type="compositionally biased region" description="Polar residues" evidence="6">
    <location>
        <begin position="133"/>
        <end position="145"/>
    </location>
</feature>
<dbReference type="InterPro" id="IPR013057">
    <property type="entry name" value="AA_transpt_TM"/>
</dbReference>
<name>A0AA38N086_9AGAR</name>
<evidence type="ECO:0000256" key="5">
    <source>
        <dbReference type="ARBA" id="ARBA00023136"/>
    </source>
</evidence>
<feature type="compositionally biased region" description="Acidic residues" evidence="6">
    <location>
        <begin position="258"/>
        <end position="271"/>
    </location>
</feature>